<dbReference type="SUPFAM" id="SSF100950">
    <property type="entry name" value="NagB/RpiA/CoA transferase-like"/>
    <property type="match status" value="1"/>
</dbReference>
<dbReference type="PANTHER" id="PTHR23407:SF1">
    <property type="entry name" value="5-FORMYLTETRAHYDROFOLATE CYCLO-LIGASE"/>
    <property type="match status" value="1"/>
</dbReference>
<keyword evidence="2 4" id="KW-0547">Nucleotide-binding</keyword>
<dbReference type="GO" id="GO:0046872">
    <property type="term" value="F:metal ion binding"/>
    <property type="evidence" value="ECO:0007669"/>
    <property type="project" value="UniProtKB-KW"/>
</dbReference>
<dbReference type="GO" id="GO:0030272">
    <property type="term" value="F:5-formyltetrahydrofolate cyclo-ligase activity"/>
    <property type="evidence" value="ECO:0007669"/>
    <property type="project" value="UniProtKB-EC"/>
</dbReference>
<feature type="binding site" evidence="4">
    <location>
        <begin position="112"/>
        <end position="120"/>
    </location>
    <ligand>
        <name>ATP</name>
        <dbReference type="ChEBI" id="CHEBI:30616"/>
    </ligand>
</feature>
<dbReference type="Pfam" id="PF01812">
    <property type="entry name" value="5-FTHF_cyc-lig"/>
    <property type="match status" value="1"/>
</dbReference>
<proteinExistence type="inferred from homology"/>
<dbReference type="STRING" id="1166340.SAMN05192583_2287"/>
<dbReference type="EMBL" id="FOCF01000005">
    <property type="protein sequence ID" value="SEN22358.1"/>
    <property type="molecule type" value="Genomic_DNA"/>
</dbReference>
<dbReference type="Gene3D" id="3.40.50.10420">
    <property type="entry name" value="NagB/RpiA/CoA transferase-like"/>
    <property type="match status" value="1"/>
</dbReference>
<comment type="catalytic activity">
    <reaction evidence="5">
        <text>(6S)-5-formyl-5,6,7,8-tetrahydrofolate + ATP = (6R)-5,10-methenyltetrahydrofolate + ADP + phosphate</text>
        <dbReference type="Rhea" id="RHEA:10488"/>
        <dbReference type="ChEBI" id="CHEBI:30616"/>
        <dbReference type="ChEBI" id="CHEBI:43474"/>
        <dbReference type="ChEBI" id="CHEBI:57455"/>
        <dbReference type="ChEBI" id="CHEBI:57457"/>
        <dbReference type="ChEBI" id="CHEBI:456216"/>
        <dbReference type="EC" id="6.3.3.2"/>
    </reaction>
</comment>
<accession>A0A1H8EUD4</accession>
<dbReference type="GO" id="GO:0005524">
    <property type="term" value="F:ATP binding"/>
    <property type="evidence" value="ECO:0007669"/>
    <property type="project" value="UniProtKB-KW"/>
</dbReference>
<organism evidence="6 7">
    <name type="scientific">Sphingomonas gellani</name>
    <dbReference type="NCBI Taxonomy" id="1166340"/>
    <lineage>
        <taxon>Bacteria</taxon>
        <taxon>Pseudomonadati</taxon>
        <taxon>Pseudomonadota</taxon>
        <taxon>Alphaproteobacteria</taxon>
        <taxon>Sphingomonadales</taxon>
        <taxon>Sphingomonadaceae</taxon>
        <taxon>Sphingomonas</taxon>
    </lineage>
</organism>
<evidence type="ECO:0000256" key="5">
    <source>
        <dbReference type="RuleBase" id="RU361279"/>
    </source>
</evidence>
<evidence type="ECO:0000256" key="1">
    <source>
        <dbReference type="ARBA" id="ARBA00010638"/>
    </source>
</evidence>
<comment type="cofactor">
    <cofactor evidence="5">
        <name>Mg(2+)</name>
        <dbReference type="ChEBI" id="CHEBI:18420"/>
    </cofactor>
</comment>
<dbReference type="GO" id="GO:0035999">
    <property type="term" value="P:tetrahydrofolate interconversion"/>
    <property type="evidence" value="ECO:0007669"/>
    <property type="project" value="TreeGrafter"/>
</dbReference>
<dbReference type="InterPro" id="IPR024185">
    <property type="entry name" value="FTHF_cligase-like_sf"/>
</dbReference>
<evidence type="ECO:0000313" key="6">
    <source>
        <dbReference type="EMBL" id="SEN22358.1"/>
    </source>
</evidence>
<feature type="binding site" evidence="4">
    <location>
        <position position="38"/>
    </location>
    <ligand>
        <name>substrate</name>
    </ligand>
</feature>
<keyword evidence="5" id="KW-0460">Magnesium</keyword>
<dbReference type="Proteomes" id="UP000199206">
    <property type="component" value="Unassembled WGS sequence"/>
</dbReference>
<comment type="similarity">
    <text evidence="1 5">Belongs to the 5-formyltetrahydrofolate cyclo-ligase family.</text>
</comment>
<keyword evidence="6" id="KW-0436">Ligase</keyword>
<evidence type="ECO:0000256" key="2">
    <source>
        <dbReference type="ARBA" id="ARBA00022741"/>
    </source>
</evidence>
<dbReference type="NCBIfam" id="TIGR02727">
    <property type="entry name" value="MTHFS_bact"/>
    <property type="match status" value="1"/>
</dbReference>
<dbReference type="GO" id="GO:0009396">
    <property type="term" value="P:folic acid-containing compound biosynthetic process"/>
    <property type="evidence" value="ECO:0007669"/>
    <property type="project" value="TreeGrafter"/>
</dbReference>
<dbReference type="PANTHER" id="PTHR23407">
    <property type="entry name" value="ATPASE INHIBITOR/5-FORMYLTETRAHYDROFOLATE CYCLO-LIGASE"/>
    <property type="match status" value="1"/>
</dbReference>
<reference evidence="7" key="1">
    <citation type="submission" date="2016-10" db="EMBL/GenBank/DDBJ databases">
        <authorList>
            <person name="Varghese N."/>
            <person name="Submissions S."/>
        </authorList>
    </citation>
    <scope>NUCLEOTIDE SEQUENCE [LARGE SCALE GENOMIC DNA]</scope>
    <source>
        <strain evidence="7">S6-262</strain>
    </source>
</reference>
<dbReference type="InterPro" id="IPR037171">
    <property type="entry name" value="NagB/RpiA_transferase-like"/>
</dbReference>
<dbReference type="AlphaFoldDB" id="A0A1H8EUD4"/>
<evidence type="ECO:0000313" key="7">
    <source>
        <dbReference type="Proteomes" id="UP000199206"/>
    </source>
</evidence>
<evidence type="ECO:0000256" key="4">
    <source>
        <dbReference type="PIRSR" id="PIRSR006806-1"/>
    </source>
</evidence>
<sequence>MRAARAACPTRAVPPPSPFVSRLRPGLIVASYHPVGGEADPAALVAAARDAGCAMALPHVIDRETPLRFLQWDGGALSAGPFGLSQPASIAQEVPPDIILTPLVGFDRRGNRLGQGAGHYDRAFAAYPAAWRIGIALSVQEVEALTPDPWDVPLHAVATEKEWIVP</sequence>
<protein>
    <recommendedName>
        <fullName evidence="5">5-formyltetrahydrofolate cyclo-ligase</fullName>
        <ecNumber evidence="5">6.3.3.2</ecNumber>
    </recommendedName>
</protein>
<keyword evidence="3 4" id="KW-0067">ATP-binding</keyword>
<dbReference type="EC" id="6.3.3.2" evidence="5"/>
<keyword evidence="7" id="KW-1185">Reference proteome</keyword>
<dbReference type="InterPro" id="IPR002698">
    <property type="entry name" value="FTHF_cligase"/>
</dbReference>
<evidence type="ECO:0000256" key="3">
    <source>
        <dbReference type="ARBA" id="ARBA00022840"/>
    </source>
</evidence>
<keyword evidence="5" id="KW-0479">Metal-binding</keyword>
<gene>
    <name evidence="6" type="ORF">SAMN05192583_2287</name>
</gene>
<name>A0A1H8EUD4_9SPHN</name>
<dbReference type="PIRSF" id="PIRSF006806">
    <property type="entry name" value="FTHF_cligase"/>
    <property type="match status" value="1"/>
</dbReference>